<evidence type="ECO:0000313" key="5">
    <source>
        <dbReference type="EMBL" id="WGK95138.1"/>
    </source>
</evidence>
<dbReference type="PANTHER" id="PTHR33293:SF1">
    <property type="entry name" value="INSERTION ELEMENT IS1 1 PROTEIN INSB-RELATED"/>
    <property type="match status" value="1"/>
</dbReference>
<proteinExistence type="inferred from homology"/>
<name>A0ABY8N664_9FLAO</name>
<comment type="function">
    <text evidence="1">Absolutely required for transposition of IS1.</text>
</comment>
<organism evidence="5 6">
    <name type="scientific">Flavobacterium keumense</name>
    <dbReference type="NCBI Taxonomy" id="1306518"/>
    <lineage>
        <taxon>Bacteria</taxon>
        <taxon>Pseudomonadati</taxon>
        <taxon>Bacteroidota</taxon>
        <taxon>Flavobacteriia</taxon>
        <taxon>Flavobacteriales</taxon>
        <taxon>Flavobacteriaceae</taxon>
        <taxon>Flavobacterium</taxon>
    </lineage>
</organism>
<keyword evidence="4" id="KW-0233">DNA recombination</keyword>
<keyword evidence="6" id="KW-1185">Reference proteome</keyword>
<evidence type="ECO:0000256" key="2">
    <source>
        <dbReference type="ARBA" id="ARBA00008841"/>
    </source>
</evidence>
<reference evidence="5 6" key="1">
    <citation type="submission" date="2023-06" db="EMBL/GenBank/DDBJ databases">
        <title>Complete Genome Sequence of Flavobacterium keumense K3R-10.</title>
        <authorList>
            <person name="Jeong H."/>
            <person name="Jhang S.Y."/>
            <person name="Kim J.N."/>
        </authorList>
    </citation>
    <scope>NUCLEOTIDE SEQUENCE [LARGE SCALE GENOMIC DNA]</scope>
    <source>
        <strain evidence="5 6">K3R-10</strain>
    </source>
</reference>
<evidence type="ECO:0000256" key="4">
    <source>
        <dbReference type="ARBA" id="ARBA00023172"/>
    </source>
</evidence>
<dbReference type="InterPro" id="IPR005063">
    <property type="entry name" value="Transposase_27"/>
</dbReference>
<evidence type="ECO:0000256" key="3">
    <source>
        <dbReference type="ARBA" id="ARBA00022578"/>
    </source>
</evidence>
<dbReference type="NCBIfam" id="NF033558">
    <property type="entry name" value="transpos_IS1"/>
    <property type="match status" value="1"/>
</dbReference>
<keyword evidence="3" id="KW-0815">Transposition</keyword>
<gene>
    <name evidence="5" type="ORF">MG292_02600</name>
</gene>
<accession>A0ABY8N664</accession>
<dbReference type="EMBL" id="CP092332">
    <property type="protein sequence ID" value="WGK95138.1"/>
    <property type="molecule type" value="Genomic_DNA"/>
</dbReference>
<protein>
    <submittedName>
        <fullName evidence="5">IS1 family transposase</fullName>
    </submittedName>
</protein>
<sequence>MYNFVQFAKARVKICDTKIFPHCTAPTLIKNRFTANQKQQFYCKTCTKRCIDFYTNNGYGKEINAHIVMLIKEGMGIRSMARILCISTTTLLKRIVFIAKGVQSPPISSSQIYEVDEMRTFLRHKGKVIWIVYALDRVNKNVISFAVGSRTKKTLNQVIKTVVLSNPKRIYTDGLIHYKFLIHNTIHKVTRFGTNRIERKNLSLRTQLKRLNRRSICFSKSLLVLSAVLRIYFWSR</sequence>
<dbReference type="PANTHER" id="PTHR33293">
    <property type="entry name" value="INSERTION ELEMENT IS1 1 PROTEIN INSB-RELATED"/>
    <property type="match status" value="1"/>
</dbReference>
<evidence type="ECO:0000313" key="6">
    <source>
        <dbReference type="Proteomes" id="UP001232117"/>
    </source>
</evidence>
<dbReference type="Pfam" id="PF03400">
    <property type="entry name" value="DDE_Tnp_IS1"/>
    <property type="match status" value="1"/>
</dbReference>
<dbReference type="InterPro" id="IPR051354">
    <property type="entry name" value="Transposase_27_IS1"/>
</dbReference>
<dbReference type="Proteomes" id="UP001232117">
    <property type="component" value="Chromosome"/>
</dbReference>
<dbReference type="RefSeq" id="WP_264534249.1">
    <property type="nucleotide sequence ID" value="NZ_CP092332.1"/>
</dbReference>
<comment type="similarity">
    <text evidence="2">Belongs to the transposase 27 family.</text>
</comment>
<evidence type="ECO:0000256" key="1">
    <source>
        <dbReference type="ARBA" id="ARBA00004091"/>
    </source>
</evidence>